<reference evidence="1" key="2">
    <citation type="journal article" date="2016" name="Fungal Biol.">
        <title>Ochratoxin A production by Penicillium thymicola.</title>
        <authorList>
            <person name="Nguyen H.D.T."/>
            <person name="McMullin D.R."/>
            <person name="Ponomareva E."/>
            <person name="Riley R."/>
            <person name="Pomraning K.R."/>
            <person name="Baker S.E."/>
            <person name="Seifert K.A."/>
        </authorList>
    </citation>
    <scope>NUCLEOTIDE SEQUENCE</scope>
    <source>
        <strain evidence="1">DAOM 180753</strain>
    </source>
</reference>
<evidence type="ECO:0000313" key="1">
    <source>
        <dbReference type="EMBL" id="KAJ9487241.1"/>
    </source>
</evidence>
<dbReference type="AlphaFoldDB" id="A0AAI9X7U4"/>
<comment type="caution">
    <text evidence="1">The sequence shown here is derived from an EMBL/GenBank/DDBJ whole genome shotgun (WGS) entry which is preliminary data.</text>
</comment>
<reference evidence="1" key="1">
    <citation type="submission" date="2015-06" db="EMBL/GenBank/DDBJ databases">
        <authorList>
            <person name="Nguyen H."/>
        </authorList>
    </citation>
    <scope>NUCLEOTIDE SEQUENCE</scope>
    <source>
        <strain evidence="1">DAOM 180753</strain>
    </source>
</reference>
<evidence type="ECO:0000313" key="2">
    <source>
        <dbReference type="Proteomes" id="UP001227192"/>
    </source>
</evidence>
<protein>
    <submittedName>
        <fullName evidence="1">Uncharacterized protein</fullName>
    </submittedName>
</protein>
<organism evidence="1 2">
    <name type="scientific">Penicillium thymicola</name>
    <dbReference type="NCBI Taxonomy" id="293382"/>
    <lineage>
        <taxon>Eukaryota</taxon>
        <taxon>Fungi</taxon>
        <taxon>Dikarya</taxon>
        <taxon>Ascomycota</taxon>
        <taxon>Pezizomycotina</taxon>
        <taxon>Eurotiomycetes</taxon>
        <taxon>Eurotiomycetidae</taxon>
        <taxon>Eurotiales</taxon>
        <taxon>Aspergillaceae</taxon>
        <taxon>Penicillium</taxon>
    </lineage>
</organism>
<sequence>MTSRPEMTFNDIHIRRATRPPERSQSILWRLTEVMSMRLNSTIVTLFAFRSFLCEYNVLRQHSSELQLLADPFKIAQGHRDRFLSLYNLTSTTLNSINISHCTMHFDVHHVDLS</sequence>
<gene>
    <name evidence="1" type="ORF">VN97_g6086</name>
</gene>
<keyword evidence="2" id="KW-1185">Reference proteome</keyword>
<name>A0AAI9X7U4_PENTH</name>
<dbReference type="EMBL" id="LACB01000169">
    <property type="protein sequence ID" value="KAJ9487241.1"/>
    <property type="molecule type" value="Genomic_DNA"/>
</dbReference>
<dbReference type="Proteomes" id="UP001227192">
    <property type="component" value="Unassembled WGS sequence"/>
</dbReference>
<proteinExistence type="predicted"/>
<accession>A0AAI9X7U4</accession>